<accession>A0ACC3AEM0</accession>
<evidence type="ECO:0000313" key="2">
    <source>
        <dbReference type="Proteomes" id="UP001172386"/>
    </source>
</evidence>
<evidence type="ECO:0000313" key="1">
    <source>
        <dbReference type="EMBL" id="KAJ9660913.1"/>
    </source>
</evidence>
<dbReference type="EMBL" id="JAPDRQ010000027">
    <property type="protein sequence ID" value="KAJ9660913.1"/>
    <property type="molecule type" value="Genomic_DNA"/>
</dbReference>
<dbReference type="Proteomes" id="UP001172386">
    <property type="component" value="Unassembled WGS sequence"/>
</dbReference>
<reference evidence="1" key="1">
    <citation type="submission" date="2022-10" db="EMBL/GenBank/DDBJ databases">
        <title>Culturing micro-colonial fungi from biological soil crusts in the Mojave desert and describing Neophaeococcomyces mojavensis, and introducing the new genera and species Taxawa tesnikishii.</title>
        <authorList>
            <person name="Kurbessoian T."/>
            <person name="Stajich J.E."/>
        </authorList>
    </citation>
    <scope>NUCLEOTIDE SEQUENCE</scope>
    <source>
        <strain evidence="1">JES_112</strain>
    </source>
</reference>
<proteinExistence type="predicted"/>
<gene>
    <name evidence="1" type="ORF">H2198_002258</name>
</gene>
<comment type="caution">
    <text evidence="1">The sequence shown here is derived from an EMBL/GenBank/DDBJ whole genome shotgun (WGS) entry which is preliminary data.</text>
</comment>
<organism evidence="1 2">
    <name type="scientific">Neophaeococcomyces mojaviensis</name>
    <dbReference type="NCBI Taxonomy" id="3383035"/>
    <lineage>
        <taxon>Eukaryota</taxon>
        <taxon>Fungi</taxon>
        <taxon>Dikarya</taxon>
        <taxon>Ascomycota</taxon>
        <taxon>Pezizomycotina</taxon>
        <taxon>Eurotiomycetes</taxon>
        <taxon>Chaetothyriomycetidae</taxon>
        <taxon>Chaetothyriales</taxon>
        <taxon>Chaetothyriales incertae sedis</taxon>
        <taxon>Neophaeococcomyces</taxon>
    </lineage>
</organism>
<keyword evidence="2" id="KW-1185">Reference proteome</keyword>
<sequence>MNSGDASFADVYDAPLLSGQSNLHLEDTYETRLEAASDWSRDDDILQPALAPGIANRIYVSHFLSTWNSRVFEFGAVLYLATIFANTLMPMSLYALTRGISAAIFSPTVGRYVDAGSRLQVVRLSIVVQRLAVAASCVIFWFLAIDPLLNKTARWSMLGVLALLACTEKLCSVMNLVSVERDWVVVVAKGDESSLRALNSQMRRIDLICKLVGPLVISIIHGISNETAILVNFCMNITSAAVEYYAIARVYKKVPELQESKASKKKTVSESSSKSIRHNWQHLKDMLHVIGQDLSFYFNHRAACPSFAGALLYFTVLSFAGQMITYLLFAGYNSFHVAVARTISVIFEISATWLAPWVMSRIGPIRSGIWFISWQMICLAGAGAALWSFKSPILAASGLVGGTVLSRVGLWGFDLSAQVIVQEVS</sequence>
<protein>
    <submittedName>
        <fullName evidence="1">Uncharacterized protein</fullName>
    </submittedName>
</protein>
<name>A0ACC3AEM0_9EURO</name>